<dbReference type="Proteomes" id="UP000824120">
    <property type="component" value="Chromosome 5"/>
</dbReference>
<keyword evidence="3" id="KW-1185">Reference proteome</keyword>
<protein>
    <submittedName>
        <fullName evidence="2">Uncharacterized protein</fullName>
    </submittedName>
</protein>
<dbReference type="AlphaFoldDB" id="A0A9J5Z1T7"/>
<evidence type="ECO:0000313" key="3">
    <source>
        <dbReference type="Proteomes" id="UP000824120"/>
    </source>
</evidence>
<proteinExistence type="predicted"/>
<evidence type="ECO:0000256" key="1">
    <source>
        <dbReference type="SAM" id="MobiDB-lite"/>
    </source>
</evidence>
<gene>
    <name evidence="2" type="ORF">H5410_027633</name>
</gene>
<feature type="region of interest" description="Disordered" evidence="1">
    <location>
        <begin position="37"/>
        <end position="62"/>
    </location>
</feature>
<name>A0A9J5Z1T7_SOLCO</name>
<sequence length="108" mass="12160">MILKSNGYKELNLDLNKGRRTEKIHFQLGEDEILLSSSLPKKPSPNLRENIPKNSSAGKSFDKVSRNHRLTQLFGLWCSSSPSCTSLQHRRALCQSLGDLVLLRGIIQ</sequence>
<dbReference type="EMBL" id="JACXVP010000005">
    <property type="protein sequence ID" value="KAG5606141.1"/>
    <property type="molecule type" value="Genomic_DNA"/>
</dbReference>
<organism evidence="2 3">
    <name type="scientific">Solanum commersonii</name>
    <name type="common">Commerson's wild potato</name>
    <name type="synonym">Commerson's nightshade</name>
    <dbReference type="NCBI Taxonomy" id="4109"/>
    <lineage>
        <taxon>Eukaryota</taxon>
        <taxon>Viridiplantae</taxon>
        <taxon>Streptophyta</taxon>
        <taxon>Embryophyta</taxon>
        <taxon>Tracheophyta</taxon>
        <taxon>Spermatophyta</taxon>
        <taxon>Magnoliopsida</taxon>
        <taxon>eudicotyledons</taxon>
        <taxon>Gunneridae</taxon>
        <taxon>Pentapetalae</taxon>
        <taxon>asterids</taxon>
        <taxon>lamiids</taxon>
        <taxon>Solanales</taxon>
        <taxon>Solanaceae</taxon>
        <taxon>Solanoideae</taxon>
        <taxon>Solaneae</taxon>
        <taxon>Solanum</taxon>
    </lineage>
</organism>
<reference evidence="2 3" key="1">
    <citation type="submission" date="2020-09" db="EMBL/GenBank/DDBJ databases">
        <title>De no assembly of potato wild relative species, Solanum commersonii.</title>
        <authorList>
            <person name="Cho K."/>
        </authorList>
    </citation>
    <scope>NUCLEOTIDE SEQUENCE [LARGE SCALE GENOMIC DNA]</scope>
    <source>
        <strain evidence="2">LZ3.2</strain>
        <tissue evidence="2">Leaf</tissue>
    </source>
</reference>
<evidence type="ECO:0000313" key="2">
    <source>
        <dbReference type="EMBL" id="KAG5606141.1"/>
    </source>
</evidence>
<comment type="caution">
    <text evidence="2">The sequence shown here is derived from an EMBL/GenBank/DDBJ whole genome shotgun (WGS) entry which is preliminary data.</text>
</comment>
<accession>A0A9J5Z1T7</accession>